<dbReference type="InterPro" id="IPR036890">
    <property type="entry name" value="HATPase_C_sf"/>
</dbReference>
<evidence type="ECO:0000256" key="15">
    <source>
        <dbReference type="ARBA" id="ARBA00073143"/>
    </source>
</evidence>
<dbReference type="CDD" id="cd00082">
    <property type="entry name" value="HisKA"/>
    <property type="match status" value="1"/>
</dbReference>
<evidence type="ECO:0000256" key="10">
    <source>
        <dbReference type="ARBA" id="ARBA00022777"/>
    </source>
</evidence>
<dbReference type="SUPFAM" id="SSF47384">
    <property type="entry name" value="Homodimeric domain of signal transducing histidine kinase"/>
    <property type="match status" value="1"/>
</dbReference>
<keyword evidence="16" id="KW-0175">Coiled coil</keyword>
<keyword evidence="7" id="KW-0808">Transferase</keyword>
<keyword evidence="10 19" id="KW-0418">Kinase</keyword>
<dbReference type="Gene3D" id="1.10.287.130">
    <property type="match status" value="1"/>
</dbReference>
<organism evidence="19 20">
    <name type="scientific">Pigmentiphaga aceris</name>
    <dbReference type="NCBI Taxonomy" id="1940612"/>
    <lineage>
        <taxon>Bacteria</taxon>
        <taxon>Pseudomonadati</taxon>
        <taxon>Pseudomonadota</taxon>
        <taxon>Betaproteobacteria</taxon>
        <taxon>Burkholderiales</taxon>
        <taxon>Alcaligenaceae</taxon>
        <taxon>Pigmentiphaga</taxon>
    </lineage>
</organism>
<dbReference type="SMART" id="SM00387">
    <property type="entry name" value="HATPase_c"/>
    <property type="match status" value="1"/>
</dbReference>
<evidence type="ECO:0000256" key="7">
    <source>
        <dbReference type="ARBA" id="ARBA00022679"/>
    </source>
</evidence>
<feature type="transmembrane region" description="Helical" evidence="17">
    <location>
        <begin position="39"/>
        <end position="57"/>
    </location>
</feature>
<keyword evidence="5" id="KW-0997">Cell inner membrane</keyword>
<evidence type="ECO:0000256" key="17">
    <source>
        <dbReference type="SAM" id="Phobius"/>
    </source>
</evidence>
<evidence type="ECO:0000256" key="4">
    <source>
        <dbReference type="ARBA" id="ARBA00022475"/>
    </source>
</evidence>
<keyword evidence="6" id="KW-0597">Phosphoprotein</keyword>
<evidence type="ECO:0000256" key="12">
    <source>
        <dbReference type="ARBA" id="ARBA00022989"/>
    </source>
</evidence>
<keyword evidence="14 17" id="KW-0472">Membrane</keyword>
<dbReference type="GO" id="GO:0005524">
    <property type="term" value="F:ATP binding"/>
    <property type="evidence" value="ECO:0007669"/>
    <property type="project" value="UniProtKB-KW"/>
</dbReference>
<gene>
    <name evidence="19" type="ORF">FXN63_20245</name>
</gene>
<dbReference type="Gene3D" id="3.30.565.10">
    <property type="entry name" value="Histidine kinase-like ATPase, C-terminal domain"/>
    <property type="match status" value="1"/>
</dbReference>
<dbReference type="KEGG" id="pacr:FXN63_20245"/>
<feature type="coiled-coil region" evidence="16">
    <location>
        <begin position="352"/>
        <end position="390"/>
    </location>
</feature>
<evidence type="ECO:0000256" key="2">
    <source>
        <dbReference type="ARBA" id="ARBA00004429"/>
    </source>
</evidence>
<keyword evidence="12 17" id="KW-1133">Transmembrane helix</keyword>
<keyword evidence="8 17" id="KW-0812">Transmembrane</keyword>
<evidence type="ECO:0000256" key="3">
    <source>
        <dbReference type="ARBA" id="ARBA00012438"/>
    </source>
</evidence>
<evidence type="ECO:0000256" key="16">
    <source>
        <dbReference type="SAM" id="Coils"/>
    </source>
</evidence>
<dbReference type="PRINTS" id="PR00344">
    <property type="entry name" value="BCTRLSENSOR"/>
</dbReference>
<evidence type="ECO:0000259" key="18">
    <source>
        <dbReference type="PROSITE" id="PS50109"/>
    </source>
</evidence>
<dbReference type="EMBL" id="CP043046">
    <property type="protein sequence ID" value="QEI07910.1"/>
    <property type="molecule type" value="Genomic_DNA"/>
</dbReference>
<accession>A0A5C0B3U2</accession>
<dbReference type="GO" id="GO:0000155">
    <property type="term" value="F:phosphorelay sensor kinase activity"/>
    <property type="evidence" value="ECO:0007669"/>
    <property type="project" value="InterPro"/>
</dbReference>
<evidence type="ECO:0000256" key="5">
    <source>
        <dbReference type="ARBA" id="ARBA00022519"/>
    </source>
</evidence>
<evidence type="ECO:0000256" key="8">
    <source>
        <dbReference type="ARBA" id="ARBA00022692"/>
    </source>
</evidence>
<comment type="subcellular location">
    <subcellularLocation>
        <location evidence="2">Cell inner membrane</location>
        <topology evidence="2">Multi-pass membrane protein</topology>
    </subcellularLocation>
</comment>
<evidence type="ECO:0000256" key="11">
    <source>
        <dbReference type="ARBA" id="ARBA00022840"/>
    </source>
</evidence>
<dbReference type="Pfam" id="PF02518">
    <property type="entry name" value="HATPase_c"/>
    <property type="match status" value="1"/>
</dbReference>
<evidence type="ECO:0000256" key="6">
    <source>
        <dbReference type="ARBA" id="ARBA00022553"/>
    </source>
</evidence>
<evidence type="ECO:0000256" key="9">
    <source>
        <dbReference type="ARBA" id="ARBA00022741"/>
    </source>
</evidence>
<evidence type="ECO:0000313" key="20">
    <source>
        <dbReference type="Proteomes" id="UP000325161"/>
    </source>
</evidence>
<dbReference type="InterPro" id="IPR004358">
    <property type="entry name" value="Sig_transdc_His_kin-like_C"/>
</dbReference>
<dbReference type="SMART" id="SM00388">
    <property type="entry name" value="HisKA"/>
    <property type="match status" value="1"/>
</dbReference>
<feature type="transmembrane region" description="Helical" evidence="17">
    <location>
        <begin position="326"/>
        <end position="350"/>
    </location>
</feature>
<dbReference type="InterPro" id="IPR036097">
    <property type="entry name" value="HisK_dim/P_sf"/>
</dbReference>
<dbReference type="PIRSF" id="PIRSF036431">
    <property type="entry name" value="STHK_DctB"/>
    <property type="match status" value="1"/>
</dbReference>
<dbReference type="OrthoDB" id="9772100at2"/>
<comment type="catalytic activity">
    <reaction evidence="1">
        <text>ATP + protein L-histidine = ADP + protein N-phospho-L-histidine.</text>
        <dbReference type="EC" id="2.7.13.3"/>
    </reaction>
</comment>
<dbReference type="Proteomes" id="UP000325161">
    <property type="component" value="Chromosome"/>
</dbReference>
<dbReference type="FunFam" id="1.10.287.130:FF:000049">
    <property type="entry name" value="C4-dicarboxylate transport sensor protein DctB"/>
    <property type="match status" value="1"/>
</dbReference>
<dbReference type="InterPro" id="IPR017055">
    <property type="entry name" value="Sig_transdc_His_kinase_DctB"/>
</dbReference>
<dbReference type="InterPro" id="IPR005467">
    <property type="entry name" value="His_kinase_dom"/>
</dbReference>
<dbReference type="Gene3D" id="3.30.450.20">
    <property type="entry name" value="PAS domain"/>
    <property type="match status" value="2"/>
</dbReference>
<dbReference type="AlphaFoldDB" id="A0A5C0B3U2"/>
<evidence type="ECO:0000256" key="13">
    <source>
        <dbReference type="ARBA" id="ARBA00023012"/>
    </source>
</evidence>
<keyword evidence="11" id="KW-0067">ATP-binding</keyword>
<dbReference type="GO" id="GO:0005886">
    <property type="term" value="C:plasma membrane"/>
    <property type="evidence" value="ECO:0007669"/>
    <property type="project" value="UniProtKB-SubCell"/>
</dbReference>
<evidence type="ECO:0000313" key="19">
    <source>
        <dbReference type="EMBL" id="QEI07910.1"/>
    </source>
</evidence>
<dbReference type="PANTHER" id="PTHR43065">
    <property type="entry name" value="SENSOR HISTIDINE KINASE"/>
    <property type="match status" value="1"/>
</dbReference>
<dbReference type="EC" id="2.7.13.3" evidence="3"/>
<dbReference type="PROSITE" id="PS50109">
    <property type="entry name" value="HIS_KIN"/>
    <property type="match status" value="1"/>
</dbReference>
<reference evidence="19 20" key="1">
    <citation type="submission" date="2019-08" db="EMBL/GenBank/DDBJ databases">
        <title>Amphibian skin-associated Pigmentiphaga: genome sequence and occurrence across geography and hosts.</title>
        <authorList>
            <person name="Bletz M.C."/>
            <person name="Bunk B."/>
            <person name="Sproeer C."/>
            <person name="Biwer P."/>
            <person name="Reiter S."/>
            <person name="Rabemananjara F.C.E."/>
            <person name="Schulz S."/>
            <person name="Overmann J."/>
            <person name="Vences M."/>
        </authorList>
    </citation>
    <scope>NUCLEOTIDE SEQUENCE [LARGE SCALE GENOMIC DNA]</scope>
    <source>
        <strain evidence="19 20">Mada1488</strain>
    </source>
</reference>
<dbReference type="PANTHER" id="PTHR43065:SF46">
    <property type="entry name" value="C4-DICARBOXYLATE TRANSPORT SENSOR PROTEIN DCTB"/>
    <property type="match status" value="1"/>
</dbReference>
<evidence type="ECO:0000256" key="14">
    <source>
        <dbReference type="ARBA" id="ARBA00023136"/>
    </source>
</evidence>
<dbReference type="InterPro" id="IPR003661">
    <property type="entry name" value="HisK_dim/P_dom"/>
</dbReference>
<keyword evidence="4" id="KW-1003">Cell membrane</keyword>
<dbReference type="InterPro" id="IPR003594">
    <property type="entry name" value="HATPase_dom"/>
</dbReference>
<dbReference type="SUPFAM" id="SSF103190">
    <property type="entry name" value="Sensory domain-like"/>
    <property type="match status" value="1"/>
</dbReference>
<feature type="domain" description="Histidine kinase" evidence="18">
    <location>
        <begin position="427"/>
        <end position="639"/>
    </location>
</feature>
<name>A0A5C0B3U2_9BURK</name>
<keyword evidence="13" id="KW-0902">Two-component regulatory system</keyword>
<dbReference type="SUPFAM" id="SSF55874">
    <property type="entry name" value="ATPase domain of HSP90 chaperone/DNA topoisomerase II/histidine kinase"/>
    <property type="match status" value="1"/>
</dbReference>
<dbReference type="Pfam" id="PF00512">
    <property type="entry name" value="HisKA"/>
    <property type="match status" value="1"/>
</dbReference>
<evidence type="ECO:0000256" key="1">
    <source>
        <dbReference type="ARBA" id="ARBA00000085"/>
    </source>
</evidence>
<dbReference type="InterPro" id="IPR029151">
    <property type="entry name" value="Sensor-like_sf"/>
</dbReference>
<keyword evidence="20" id="KW-1185">Reference proteome</keyword>
<protein>
    <recommendedName>
        <fullName evidence="15">C4-dicarboxylate transport sensor protein DctB</fullName>
        <ecNumber evidence="3">2.7.13.3</ecNumber>
    </recommendedName>
</protein>
<sequence length="647" mass="70610">MSTSDTVGRPERGAALPPSDVALLADMQHSSPAKRRQRLLRLLAAIPLLALAAWAGGEWTWRIQLDQLIGQQAQELRTQSMRLHEVIDRYANAAGVAALHPAIQDVLKFPNDPVRVDRANRYLQEFSRRLDTDVVYVLNEAGVGIAASNWDSPTTFVGIDLSYRPYFKEALGRGHGQFWGIGTTSNRPGYFFAEAMPAESPAGVVVVKLELARISARWQPPANHTVAIDDLGVVLLSSTPDWQYRPLKPLPPDVLARFRSTRQYEGQRLDPIGVQLKRQLTPGTSLVTLGTREESSRAEPMLMKQAPVGQFGWQVVSFTDLSGVRLVVMLARVLSVLATALSLLAILLIIQRRRARKQERTARDALLRAKRELEDKVRERTHELMSANARLRDEVSERARTADALRATQDELVHAGKLAVLGQMAAGITHELNQPLAALRALSENTQLLLERDMRDDALDTVARMAGLVERMAGITGQLRLFARKGTVSLEAASVAPMLDSTSLLLDARIRARDIVVVEHGVSGVAILCDPSRMEQVFVNLLSNAIDALAGVVAPRIDIVVTSNGNRVRIAICDNGPGVPDDIMPRVFDPFVTAKVAGAGLGLGLTISQKILRDIGGSLYARNLPDGGAEFTVDVPAATPQTESLHA</sequence>
<proteinExistence type="predicted"/>
<keyword evidence="9" id="KW-0547">Nucleotide-binding</keyword>